<keyword evidence="2" id="KW-1185">Reference proteome</keyword>
<evidence type="ECO:0000313" key="1">
    <source>
        <dbReference type="EMBL" id="RMI04716.1"/>
    </source>
</evidence>
<comment type="caution">
    <text evidence="1">The sequence shown here is derived from an EMBL/GenBank/DDBJ whole genome shotgun (WGS) entry which is preliminary data.</text>
</comment>
<organism evidence="1 2">
    <name type="scientific">Cellulomonas triticagri</name>
    <dbReference type="NCBI Taxonomy" id="2483352"/>
    <lineage>
        <taxon>Bacteria</taxon>
        <taxon>Bacillati</taxon>
        <taxon>Actinomycetota</taxon>
        <taxon>Actinomycetes</taxon>
        <taxon>Micrococcales</taxon>
        <taxon>Cellulomonadaceae</taxon>
        <taxon>Cellulomonas</taxon>
    </lineage>
</organism>
<reference evidence="1 2" key="1">
    <citation type="submission" date="2018-10" db="EMBL/GenBank/DDBJ databases">
        <title>Isolation, diversity and antifungal activity of actinobacteria from wheat.</title>
        <authorList>
            <person name="Han C."/>
        </authorList>
    </citation>
    <scope>NUCLEOTIDE SEQUENCE [LARGE SCALE GENOMIC DNA]</scope>
    <source>
        <strain evidence="1 2">NEAU-YY56</strain>
    </source>
</reference>
<dbReference type="EMBL" id="RFFI01000136">
    <property type="protein sequence ID" value="RMI04716.1"/>
    <property type="molecule type" value="Genomic_DNA"/>
</dbReference>
<protein>
    <submittedName>
        <fullName evidence="1">Uncharacterized protein</fullName>
    </submittedName>
</protein>
<dbReference type="RefSeq" id="WP_122150992.1">
    <property type="nucleotide sequence ID" value="NZ_RFFI01000136.1"/>
</dbReference>
<evidence type="ECO:0000313" key="2">
    <source>
        <dbReference type="Proteomes" id="UP000269289"/>
    </source>
</evidence>
<name>A0A3M2IXZ5_9CELL</name>
<dbReference type="Proteomes" id="UP000269289">
    <property type="component" value="Unassembled WGS sequence"/>
</dbReference>
<proteinExistence type="predicted"/>
<accession>A0A3M2IXZ5</accession>
<dbReference type="AlphaFoldDB" id="A0A3M2IXZ5"/>
<dbReference type="OrthoDB" id="5147033at2"/>
<gene>
    <name evidence="1" type="ORF">EBM89_17895</name>
</gene>
<sequence length="77" mass="8192">MTHPHYRMTRAATDLSATGTSVPGLAERLADDPTAQYQGGLPDEVGVVVRGVLLWGPHTRPGGARRSQAAVTLERVD</sequence>